<feature type="compositionally biased region" description="Low complexity" evidence="1">
    <location>
        <begin position="77"/>
        <end position="91"/>
    </location>
</feature>
<gene>
    <name evidence="2" type="ORF">RFN29_13405</name>
</gene>
<sequence>MKRKPGKSGFIKLLAAETTLLSASPLIGLLELETDSGKIDLAINRIVAERLHSAVVDFLQAGEGDDAPTFAVERSQRSSPRSSLPQNIWHI</sequence>
<feature type="region of interest" description="Disordered" evidence="1">
    <location>
        <begin position="71"/>
        <end position="91"/>
    </location>
</feature>
<protein>
    <submittedName>
        <fullName evidence="2">Uncharacterized protein</fullName>
    </submittedName>
</protein>
<proteinExistence type="predicted"/>
<dbReference type="EMBL" id="JAVIJC010000012">
    <property type="protein sequence ID" value="MDX8492573.1"/>
    <property type="molecule type" value="Genomic_DNA"/>
</dbReference>
<evidence type="ECO:0000313" key="3">
    <source>
        <dbReference type="Proteomes" id="UP001271249"/>
    </source>
</evidence>
<evidence type="ECO:0000256" key="1">
    <source>
        <dbReference type="SAM" id="MobiDB-lite"/>
    </source>
</evidence>
<keyword evidence="3" id="KW-1185">Reference proteome</keyword>
<dbReference type="RefSeq" id="WP_320226555.1">
    <property type="nucleotide sequence ID" value="NZ_JAVIJC010000012.1"/>
</dbReference>
<evidence type="ECO:0000313" key="2">
    <source>
        <dbReference type="EMBL" id="MDX8492573.1"/>
    </source>
</evidence>
<name>A0ABU4Z0I9_9HYPH</name>
<dbReference type="Proteomes" id="UP001271249">
    <property type="component" value="Unassembled WGS sequence"/>
</dbReference>
<reference evidence="2 3" key="1">
    <citation type="submission" date="2023-08" db="EMBL/GenBank/DDBJ databases">
        <title>Implementing the SeqCode for naming new Mesorhizobium species isolated from Vachellia karroo root nodules.</title>
        <authorList>
            <person name="Van Lill M."/>
        </authorList>
    </citation>
    <scope>NUCLEOTIDE SEQUENCE [LARGE SCALE GENOMIC DNA]</scope>
    <source>
        <strain evidence="2 3">VK22B</strain>
    </source>
</reference>
<accession>A0ABU4Z0I9</accession>
<organism evidence="2 3">
    <name type="scientific">Mesorhizobium captivum</name>
    <dbReference type="NCBI Taxonomy" id="3072319"/>
    <lineage>
        <taxon>Bacteria</taxon>
        <taxon>Pseudomonadati</taxon>
        <taxon>Pseudomonadota</taxon>
        <taxon>Alphaproteobacteria</taxon>
        <taxon>Hyphomicrobiales</taxon>
        <taxon>Phyllobacteriaceae</taxon>
        <taxon>Mesorhizobium</taxon>
    </lineage>
</organism>
<comment type="caution">
    <text evidence="2">The sequence shown here is derived from an EMBL/GenBank/DDBJ whole genome shotgun (WGS) entry which is preliminary data.</text>
</comment>